<dbReference type="GO" id="GO:0009279">
    <property type="term" value="C:cell outer membrane"/>
    <property type="evidence" value="ECO:0007669"/>
    <property type="project" value="UniProtKB-SubCell"/>
</dbReference>
<evidence type="ECO:0000256" key="2">
    <source>
        <dbReference type="ARBA" id="ARBA00007613"/>
    </source>
</evidence>
<keyword evidence="5" id="KW-0812">Transmembrane</keyword>
<dbReference type="GO" id="GO:0015288">
    <property type="term" value="F:porin activity"/>
    <property type="evidence" value="ECO:0007669"/>
    <property type="project" value="TreeGrafter"/>
</dbReference>
<sequence>MNMQTFSYLWLALLCLPVSLYATTLQQAAQAALAHDSVWQASRQTSEADKQKRWQGLSGMLPSLTLESSWDRQQQPDKKYQSGVTSHSYGVQLSQPLFDISKYAGWRKGAAIAATAEAQMRQAQEKLLAAVANAYFSVLYQQEVLRAAQTATRQFAQQMKQLRAGAENGLNTRIEVDEASANYAIAQAKEIEANSQLLLAGEALQRLSGLNSVALEPVDFRCLNALPYPSLADALMASQQRNSEIRLATSHSAQADADVLAANGAHLPAASLYARYGKNWSRSDNSDNLLYDAIFGTSTKTSNLQYGVNVSMPLFAGGSQLSQSFEAAHRREAAKYSLQEAQRKAAEETRAAWLGLTNGSALIDAQNHAVDAARAKVVSVRYGRELGFRTVNDEMEAQQKYFAALQDLAAARLNYLSALVSLAQSTGALSLAALHDFQCR</sequence>
<dbReference type="InterPro" id="IPR003423">
    <property type="entry name" value="OMP_efflux"/>
</dbReference>
<evidence type="ECO:0000256" key="4">
    <source>
        <dbReference type="ARBA" id="ARBA00022452"/>
    </source>
</evidence>
<feature type="chain" id="PRO_5012732015" evidence="8">
    <location>
        <begin position="23"/>
        <end position="440"/>
    </location>
</feature>
<evidence type="ECO:0000256" key="3">
    <source>
        <dbReference type="ARBA" id="ARBA00022448"/>
    </source>
</evidence>
<comment type="similarity">
    <text evidence="2">Belongs to the outer membrane factor (OMF) (TC 1.B.17) family.</text>
</comment>
<dbReference type="Proteomes" id="UP000192769">
    <property type="component" value="Unassembled WGS sequence"/>
</dbReference>
<proteinExistence type="inferred from homology"/>
<protein>
    <submittedName>
        <fullName evidence="9">Transporter</fullName>
    </submittedName>
</protein>
<dbReference type="PANTHER" id="PTHR30026">
    <property type="entry name" value="OUTER MEMBRANE PROTEIN TOLC"/>
    <property type="match status" value="1"/>
</dbReference>
<dbReference type="GO" id="GO:1990281">
    <property type="term" value="C:efflux pump complex"/>
    <property type="evidence" value="ECO:0007669"/>
    <property type="project" value="TreeGrafter"/>
</dbReference>
<dbReference type="PANTHER" id="PTHR30026:SF20">
    <property type="entry name" value="OUTER MEMBRANE PROTEIN TOLC"/>
    <property type="match status" value="1"/>
</dbReference>
<evidence type="ECO:0000256" key="6">
    <source>
        <dbReference type="ARBA" id="ARBA00023136"/>
    </source>
</evidence>
<keyword evidence="8" id="KW-0732">Signal</keyword>
<keyword evidence="3" id="KW-0813">Transport</keyword>
<evidence type="ECO:0000313" key="9">
    <source>
        <dbReference type="EMBL" id="OQP33387.1"/>
    </source>
</evidence>
<evidence type="ECO:0000256" key="1">
    <source>
        <dbReference type="ARBA" id="ARBA00004442"/>
    </source>
</evidence>
<keyword evidence="6" id="KW-0472">Membrane</keyword>
<name>A0A1V9DHQ0_9GAMM</name>
<feature type="signal peptide" evidence="8">
    <location>
        <begin position="1"/>
        <end position="22"/>
    </location>
</feature>
<evidence type="ECO:0000256" key="7">
    <source>
        <dbReference type="ARBA" id="ARBA00023237"/>
    </source>
</evidence>
<dbReference type="OrthoDB" id="9813458at2"/>
<dbReference type="RefSeq" id="WP_081139650.1">
    <property type="nucleotide sequence ID" value="NZ_MWUE01000017.1"/>
</dbReference>
<dbReference type="Pfam" id="PF02321">
    <property type="entry name" value="OEP"/>
    <property type="match status" value="2"/>
</dbReference>
<reference evidence="9 10" key="1">
    <citation type="submission" date="2017-02" db="EMBL/GenBank/DDBJ databases">
        <title>Whole genome shotgun sequence of Pantoea agglomerans strain AS1 isolated from a cycad, Zamia floridana in Central Florida, USA.</title>
        <authorList>
            <person name="Lata P."/>
            <person name="Govindarajan S."/>
            <person name="Qi F."/>
            <person name="Li J.-L."/>
            <person name="Maurya S.K."/>
            <person name="Sahoo M.K."/>
        </authorList>
    </citation>
    <scope>NUCLEOTIDE SEQUENCE [LARGE SCALE GENOMIC DNA]</scope>
    <source>
        <strain evidence="9 10">AS1</strain>
    </source>
</reference>
<organism evidence="9 10">
    <name type="scientific">Pantoea latae</name>
    <dbReference type="NCBI Taxonomy" id="1964541"/>
    <lineage>
        <taxon>Bacteria</taxon>
        <taxon>Pseudomonadati</taxon>
        <taxon>Pseudomonadota</taxon>
        <taxon>Gammaproteobacteria</taxon>
        <taxon>Enterobacterales</taxon>
        <taxon>Erwiniaceae</taxon>
        <taxon>Pantoea</taxon>
    </lineage>
</organism>
<keyword evidence="4" id="KW-1134">Transmembrane beta strand</keyword>
<comment type="caution">
    <text evidence="9">The sequence shown here is derived from an EMBL/GenBank/DDBJ whole genome shotgun (WGS) entry which is preliminary data.</text>
</comment>
<dbReference type="InterPro" id="IPR051906">
    <property type="entry name" value="TolC-like"/>
</dbReference>
<dbReference type="Gene3D" id="1.20.1600.10">
    <property type="entry name" value="Outer membrane efflux proteins (OEP)"/>
    <property type="match status" value="1"/>
</dbReference>
<evidence type="ECO:0000313" key="10">
    <source>
        <dbReference type="Proteomes" id="UP000192769"/>
    </source>
</evidence>
<dbReference type="EMBL" id="MWUE01000017">
    <property type="protein sequence ID" value="OQP33387.1"/>
    <property type="molecule type" value="Genomic_DNA"/>
</dbReference>
<evidence type="ECO:0000256" key="8">
    <source>
        <dbReference type="SAM" id="SignalP"/>
    </source>
</evidence>
<keyword evidence="7" id="KW-0998">Cell outer membrane</keyword>
<dbReference type="GO" id="GO:0015562">
    <property type="term" value="F:efflux transmembrane transporter activity"/>
    <property type="evidence" value="ECO:0007669"/>
    <property type="project" value="InterPro"/>
</dbReference>
<gene>
    <name evidence="9" type="ORF">B2J69_12655</name>
</gene>
<dbReference type="SUPFAM" id="SSF56954">
    <property type="entry name" value="Outer membrane efflux proteins (OEP)"/>
    <property type="match status" value="1"/>
</dbReference>
<accession>A0A1V9DHQ0</accession>
<dbReference type="AlphaFoldDB" id="A0A1V9DHQ0"/>
<comment type="subcellular location">
    <subcellularLocation>
        <location evidence="1">Cell outer membrane</location>
    </subcellularLocation>
</comment>
<keyword evidence="10" id="KW-1185">Reference proteome</keyword>
<evidence type="ECO:0000256" key="5">
    <source>
        <dbReference type="ARBA" id="ARBA00022692"/>
    </source>
</evidence>